<organism evidence="2 3">
    <name type="scientific">Nisaea acidiphila</name>
    <dbReference type="NCBI Taxonomy" id="1862145"/>
    <lineage>
        <taxon>Bacteria</taxon>
        <taxon>Pseudomonadati</taxon>
        <taxon>Pseudomonadota</taxon>
        <taxon>Alphaproteobacteria</taxon>
        <taxon>Rhodospirillales</taxon>
        <taxon>Thalassobaculaceae</taxon>
        <taxon>Nisaea</taxon>
    </lineage>
</organism>
<keyword evidence="1" id="KW-0812">Transmembrane</keyword>
<feature type="transmembrane region" description="Helical" evidence="1">
    <location>
        <begin position="6"/>
        <end position="23"/>
    </location>
</feature>
<reference evidence="2" key="1">
    <citation type="submission" date="2022-08" db="EMBL/GenBank/DDBJ databases">
        <title>Nisaea acidiphila sp. nov., isolated from a marine algal debris and emended description of the genus Nisaea Urios et al. 2008.</title>
        <authorList>
            <person name="Kwon K."/>
        </authorList>
    </citation>
    <scope>NUCLEOTIDE SEQUENCE</scope>
    <source>
        <strain evidence="2">MEBiC11861</strain>
    </source>
</reference>
<evidence type="ECO:0008006" key="4">
    <source>
        <dbReference type="Google" id="ProtNLM"/>
    </source>
</evidence>
<proteinExistence type="predicted"/>
<evidence type="ECO:0000256" key="1">
    <source>
        <dbReference type="SAM" id="Phobius"/>
    </source>
</evidence>
<gene>
    <name evidence="2" type="ORF">NUH88_17035</name>
</gene>
<name>A0A9J7AR91_9PROT</name>
<sequence>MVRRSTALWLVLATCAGITLFLVKHEVQEREDRLNALHTEILANQEAIQVLKAEWSYLNRPERLERLVRELSEERPADRLQRATLDMLPQPLNGDGETPVTEAAHAGGVVLPMARPVSLGARQ</sequence>
<dbReference type="Proteomes" id="UP001060336">
    <property type="component" value="Chromosome"/>
</dbReference>
<protein>
    <recommendedName>
        <fullName evidence="4">Cell division protein FtsL</fullName>
    </recommendedName>
</protein>
<keyword evidence="1" id="KW-0472">Membrane</keyword>
<dbReference type="EMBL" id="CP102480">
    <property type="protein sequence ID" value="UUX49097.1"/>
    <property type="molecule type" value="Genomic_DNA"/>
</dbReference>
<dbReference type="RefSeq" id="WP_257767598.1">
    <property type="nucleotide sequence ID" value="NZ_CP102480.1"/>
</dbReference>
<dbReference type="AlphaFoldDB" id="A0A9J7AR91"/>
<evidence type="ECO:0000313" key="2">
    <source>
        <dbReference type="EMBL" id="UUX49097.1"/>
    </source>
</evidence>
<dbReference type="KEGG" id="naci:NUH88_17035"/>
<accession>A0A9J7AR91</accession>
<keyword evidence="3" id="KW-1185">Reference proteome</keyword>
<keyword evidence="1" id="KW-1133">Transmembrane helix</keyword>
<evidence type="ECO:0000313" key="3">
    <source>
        <dbReference type="Proteomes" id="UP001060336"/>
    </source>
</evidence>